<dbReference type="RefSeq" id="WP_136599666.1">
    <property type="nucleotide sequence ID" value="NZ_STGV01000005.1"/>
</dbReference>
<keyword evidence="3" id="KW-1185">Reference proteome</keyword>
<comment type="caution">
    <text evidence="2">The sequence shown here is derived from an EMBL/GenBank/DDBJ whole genome shotgun (WGS) entry which is preliminary data.</text>
</comment>
<dbReference type="Gene3D" id="2.60.120.380">
    <property type="match status" value="1"/>
</dbReference>
<proteinExistence type="predicted"/>
<dbReference type="OrthoDB" id="964913at2"/>
<evidence type="ECO:0000256" key="1">
    <source>
        <dbReference type="SAM" id="SignalP"/>
    </source>
</evidence>
<name>A0A4S8NZ05_9HYPH</name>
<accession>A0A4S8NZ05</accession>
<dbReference type="AlphaFoldDB" id="A0A4S8NZ05"/>
<dbReference type="Proteomes" id="UP000308828">
    <property type="component" value="Unassembled WGS sequence"/>
</dbReference>
<organism evidence="2 3">
    <name type="scientific">Peteryoungia ipomoeae</name>
    <dbReference type="NCBI Taxonomy" id="1210932"/>
    <lineage>
        <taxon>Bacteria</taxon>
        <taxon>Pseudomonadati</taxon>
        <taxon>Pseudomonadota</taxon>
        <taxon>Alphaproteobacteria</taxon>
        <taxon>Hyphomicrobiales</taxon>
        <taxon>Rhizobiaceae</taxon>
        <taxon>Peteryoungia</taxon>
    </lineage>
</organism>
<dbReference type="EMBL" id="STGV01000005">
    <property type="protein sequence ID" value="THV21622.1"/>
    <property type="molecule type" value="Genomic_DNA"/>
</dbReference>
<feature type="signal peptide" evidence="1">
    <location>
        <begin position="1"/>
        <end position="26"/>
    </location>
</feature>
<sequence length="223" mass="23462">MQYAITAFTCLIFALTAALPVSAAHAPEQSAIDGCIDRIRGEGGGKGGEVLRSDDHEAGHLIVLKDPGGTVWRCLAERDGKVRTLAIGKTARYVHVSNGLTTASIAAPGGIIEIRIPEGETGTIVNGRISGREHFDYTLGASEAQTLEAALHVDQTNGNGSIYFNVLPPGSADVAIFNGATSIDGKASIKLPVSGAYRLRVYLMGEDRDLGKSVGYRLNVSVR</sequence>
<protein>
    <submittedName>
        <fullName evidence="2">Uncharacterized protein</fullName>
    </submittedName>
</protein>
<reference evidence="2 3" key="1">
    <citation type="submission" date="2019-04" db="EMBL/GenBank/DDBJ databases">
        <title>Genome sequence of strain shin9-1.</title>
        <authorList>
            <person name="Gao J."/>
            <person name="Sun J."/>
        </authorList>
    </citation>
    <scope>NUCLEOTIDE SEQUENCE [LARGE SCALE GENOMIC DNA]</scope>
    <source>
        <strain evidence="3">shin9-1</strain>
    </source>
</reference>
<feature type="chain" id="PRO_5020540036" evidence="1">
    <location>
        <begin position="27"/>
        <end position="223"/>
    </location>
</feature>
<gene>
    <name evidence="2" type="ORF">FAA97_16575</name>
</gene>
<evidence type="ECO:0000313" key="3">
    <source>
        <dbReference type="Proteomes" id="UP000308828"/>
    </source>
</evidence>
<evidence type="ECO:0000313" key="2">
    <source>
        <dbReference type="EMBL" id="THV21622.1"/>
    </source>
</evidence>
<keyword evidence="1" id="KW-0732">Signal</keyword>